<evidence type="ECO:0000313" key="2">
    <source>
        <dbReference type="EMBL" id="CAD5216154.1"/>
    </source>
</evidence>
<feature type="transmembrane region" description="Helical" evidence="1">
    <location>
        <begin position="30"/>
        <end position="53"/>
    </location>
</feature>
<name>A0A811KMP7_9BILA</name>
<evidence type="ECO:0000313" key="3">
    <source>
        <dbReference type="Proteomes" id="UP000614601"/>
    </source>
</evidence>
<gene>
    <name evidence="2" type="ORF">BOKJ2_LOCUS6451</name>
</gene>
<keyword evidence="1" id="KW-1133">Transmembrane helix</keyword>
<sequence>MNIAPLSLYLTCLFCIISSQLLVKPTYKLMVLLGVFHISCLTTAGVIGGYFYLKGVVFCSYPSLVYVTGALDLASWCAGSATNLLIAINRCCFIYSDKLNRVFFTGNAIYVWILIILLYYVFVLMFVRPPLFNSYGMTYLINPDAGYFGKIRRAHTIVWADIHNFIDLVISVLVIIAFILIYKRKNQRKSSAFDKQMFIQVLLIHLFQFLTCACFNTLRFVRPSTVFNAGATIIYVISQGITPVIYLTFNQTIKLTLASKILKRGSAVKTSVNLISPLIHGLKLLPVQPALKSVAN</sequence>
<feature type="transmembrane region" description="Helical" evidence="1">
    <location>
        <begin position="202"/>
        <end position="221"/>
    </location>
</feature>
<feature type="transmembrane region" description="Helical" evidence="1">
    <location>
        <begin position="73"/>
        <end position="96"/>
    </location>
</feature>
<dbReference type="EMBL" id="CAJFDH010000003">
    <property type="protein sequence ID" value="CAD5216154.1"/>
    <property type="molecule type" value="Genomic_DNA"/>
</dbReference>
<dbReference type="Pfam" id="PF10321">
    <property type="entry name" value="7TM_GPCR_Srt"/>
    <property type="match status" value="1"/>
</dbReference>
<evidence type="ECO:0000256" key="1">
    <source>
        <dbReference type="SAM" id="Phobius"/>
    </source>
</evidence>
<feature type="transmembrane region" description="Helical" evidence="1">
    <location>
        <begin position="227"/>
        <end position="249"/>
    </location>
</feature>
<dbReference type="AlphaFoldDB" id="A0A811KMP7"/>
<keyword evidence="3" id="KW-1185">Reference proteome</keyword>
<dbReference type="Proteomes" id="UP000783686">
    <property type="component" value="Unassembled WGS sequence"/>
</dbReference>
<dbReference type="InterPro" id="IPR019425">
    <property type="entry name" value="7TM_GPCR_serpentine_rcpt_Srt"/>
</dbReference>
<dbReference type="PANTHER" id="PTHR23021">
    <property type="entry name" value="SERPENTINE RECEPTOR, CLASS T"/>
    <property type="match status" value="1"/>
</dbReference>
<feature type="transmembrane region" description="Helical" evidence="1">
    <location>
        <begin position="6"/>
        <end position="23"/>
    </location>
</feature>
<dbReference type="EMBL" id="CAJFCW020000003">
    <property type="protein sequence ID" value="CAG9105379.1"/>
    <property type="molecule type" value="Genomic_DNA"/>
</dbReference>
<accession>A0A811KMP7</accession>
<keyword evidence="1" id="KW-0472">Membrane</keyword>
<dbReference type="Gene3D" id="1.20.1070.10">
    <property type="entry name" value="Rhodopsin 7-helix transmembrane proteins"/>
    <property type="match status" value="1"/>
</dbReference>
<protein>
    <recommendedName>
        <fullName evidence="4">7TM_GPCR_Srx domain-containing protein</fullName>
    </recommendedName>
</protein>
<dbReference type="OrthoDB" id="5873245at2759"/>
<keyword evidence="1" id="KW-0812">Transmembrane</keyword>
<reference evidence="2" key="1">
    <citation type="submission" date="2020-09" db="EMBL/GenBank/DDBJ databases">
        <authorList>
            <person name="Kikuchi T."/>
        </authorList>
    </citation>
    <scope>NUCLEOTIDE SEQUENCE</scope>
    <source>
        <strain evidence="2">SH1</strain>
    </source>
</reference>
<dbReference type="SUPFAM" id="SSF81321">
    <property type="entry name" value="Family A G protein-coupled receptor-like"/>
    <property type="match status" value="1"/>
</dbReference>
<evidence type="ECO:0008006" key="4">
    <source>
        <dbReference type="Google" id="ProtNLM"/>
    </source>
</evidence>
<feature type="transmembrane region" description="Helical" evidence="1">
    <location>
        <begin position="162"/>
        <end position="182"/>
    </location>
</feature>
<feature type="transmembrane region" description="Helical" evidence="1">
    <location>
        <begin position="108"/>
        <end position="127"/>
    </location>
</feature>
<organism evidence="2 3">
    <name type="scientific">Bursaphelenchus okinawaensis</name>
    <dbReference type="NCBI Taxonomy" id="465554"/>
    <lineage>
        <taxon>Eukaryota</taxon>
        <taxon>Metazoa</taxon>
        <taxon>Ecdysozoa</taxon>
        <taxon>Nematoda</taxon>
        <taxon>Chromadorea</taxon>
        <taxon>Rhabditida</taxon>
        <taxon>Tylenchina</taxon>
        <taxon>Tylenchomorpha</taxon>
        <taxon>Aphelenchoidea</taxon>
        <taxon>Aphelenchoididae</taxon>
        <taxon>Bursaphelenchus</taxon>
    </lineage>
</organism>
<comment type="caution">
    <text evidence="2">The sequence shown here is derived from an EMBL/GenBank/DDBJ whole genome shotgun (WGS) entry which is preliminary data.</text>
</comment>
<dbReference type="Proteomes" id="UP000614601">
    <property type="component" value="Unassembled WGS sequence"/>
</dbReference>
<proteinExistence type="predicted"/>
<dbReference type="PANTHER" id="PTHR23021:SF11">
    <property type="entry name" value="SERPENTINE RECEPTOR, CLASS T"/>
    <property type="match status" value="1"/>
</dbReference>